<evidence type="ECO:0000256" key="1">
    <source>
        <dbReference type="ARBA" id="ARBA00023125"/>
    </source>
</evidence>
<dbReference type="GO" id="GO:0003700">
    <property type="term" value="F:DNA-binding transcription factor activity"/>
    <property type="evidence" value="ECO:0007669"/>
    <property type="project" value="TreeGrafter"/>
</dbReference>
<dbReference type="InterPro" id="IPR036390">
    <property type="entry name" value="WH_DNA-bd_sf"/>
</dbReference>
<dbReference type="PANTHER" id="PTHR33221:SF5">
    <property type="entry name" value="HTH-TYPE TRANSCRIPTIONAL REGULATOR ISCR"/>
    <property type="match status" value="1"/>
</dbReference>
<sequence>MVALADLAFLEAGELASLADISRRQNISLPYLEQLFVKLRRGNLVVSVRGPNGGYRLARPAHDIRVVEILEAVDETVDALQTGAGASGGVSGSRAQSVTNRLWEGLSAQVYVYLHQTRLSDVVANTLSPCPAVPNLFEVVDE</sequence>
<dbReference type="Pfam" id="PF02082">
    <property type="entry name" value="Rrf2"/>
    <property type="match status" value="1"/>
</dbReference>
<dbReference type="Gene3D" id="1.10.10.10">
    <property type="entry name" value="Winged helix-like DNA-binding domain superfamily/Winged helix DNA-binding domain"/>
    <property type="match status" value="1"/>
</dbReference>
<dbReference type="AlphaFoldDB" id="A0AAN0RJB1"/>
<dbReference type="PROSITE" id="PS51197">
    <property type="entry name" value="HTH_RRF2_2"/>
    <property type="match status" value="1"/>
</dbReference>
<proteinExistence type="predicted"/>
<protein>
    <submittedName>
        <fullName evidence="2">HTH-type transcriptional regulator Rrf2</fullName>
    </submittedName>
</protein>
<keyword evidence="1" id="KW-0238">DNA-binding</keyword>
<organism evidence="2 3">
    <name type="scientific">Planktomarina temperata RCA23</name>
    <dbReference type="NCBI Taxonomy" id="666509"/>
    <lineage>
        <taxon>Bacteria</taxon>
        <taxon>Pseudomonadati</taxon>
        <taxon>Pseudomonadota</taxon>
        <taxon>Alphaproteobacteria</taxon>
        <taxon>Rhodobacterales</taxon>
        <taxon>Paracoccaceae</taxon>
        <taxon>Planktomarina</taxon>
    </lineage>
</organism>
<gene>
    <name evidence="2" type="ORF">RCA23_c16310</name>
</gene>
<name>A0AAN0RJB1_9RHOB</name>
<dbReference type="NCBIfam" id="TIGR00738">
    <property type="entry name" value="rrf2_super"/>
    <property type="match status" value="1"/>
</dbReference>
<dbReference type="InterPro" id="IPR000944">
    <property type="entry name" value="Tscrpt_reg_Rrf2"/>
</dbReference>
<accession>A0AAN0RJB1</accession>
<dbReference type="GO" id="GO:0005829">
    <property type="term" value="C:cytosol"/>
    <property type="evidence" value="ECO:0007669"/>
    <property type="project" value="TreeGrafter"/>
</dbReference>
<evidence type="ECO:0000313" key="3">
    <source>
        <dbReference type="Proteomes" id="UP000028680"/>
    </source>
</evidence>
<dbReference type="Proteomes" id="UP000028680">
    <property type="component" value="Chromosome"/>
</dbReference>
<evidence type="ECO:0000313" key="2">
    <source>
        <dbReference type="EMBL" id="AII87167.1"/>
    </source>
</evidence>
<dbReference type="KEGG" id="ptp:RCA23_c16310"/>
<dbReference type="InterPro" id="IPR036388">
    <property type="entry name" value="WH-like_DNA-bd_sf"/>
</dbReference>
<dbReference type="SUPFAM" id="SSF46785">
    <property type="entry name" value="Winged helix' DNA-binding domain"/>
    <property type="match status" value="1"/>
</dbReference>
<dbReference type="GO" id="GO:0003677">
    <property type="term" value="F:DNA binding"/>
    <property type="evidence" value="ECO:0007669"/>
    <property type="project" value="UniProtKB-KW"/>
</dbReference>
<keyword evidence="3" id="KW-1185">Reference proteome</keyword>
<reference evidence="2 3" key="1">
    <citation type="journal article" date="2014" name="ISME J.">
        <title>Adaptation of an abundant Roseobacter RCA organism to pelagic systems revealed by genomic and transcriptomic analyses.</title>
        <authorList>
            <person name="Voget S."/>
            <person name="Wemheuer B."/>
            <person name="Brinkhoff T."/>
            <person name="Vollmers J."/>
            <person name="Dietrich S."/>
            <person name="Giebel H.A."/>
            <person name="Beardsley C."/>
            <person name="Sardemann C."/>
            <person name="Bakenhus I."/>
            <person name="Billerbeck S."/>
            <person name="Daniel R."/>
            <person name="Simon M."/>
        </authorList>
    </citation>
    <scope>NUCLEOTIDE SEQUENCE [LARGE SCALE GENOMIC DNA]</scope>
    <source>
        <strain evidence="2 3">RCA23</strain>
    </source>
</reference>
<dbReference type="PANTHER" id="PTHR33221">
    <property type="entry name" value="WINGED HELIX-TURN-HELIX TRANSCRIPTIONAL REGULATOR, RRF2 FAMILY"/>
    <property type="match status" value="1"/>
</dbReference>
<dbReference type="EMBL" id="CP003984">
    <property type="protein sequence ID" value="AII87167.1"/>
    <property type="molecule type" value="Genomic_DNA"/>
</dbReference>